<dbReference type="InParanoid" id="A0A803TY08"/>
<proteinExistence type="inferred from homology"/>
<dbReference type="AlphaFoldDB" id="A0A803TY08"/>
<evidence type="ECO:0000313" key="3">
    <source>
        <dbReference type="Ensembl" id="ENSACAP00000040098.1"/>
    </source>
</evidence>
<dbReference type="GO" id="GO:0030111">
    <property type="term" value="P:regulation of Wnt signaling pathway"/>
    <property type="evidence" value="ECO:0000318"/>
    <property type="project" value="GO_Central"/>
</dbReference>
<reference evidence="3" key="2">
    <citation type="submission" date="2025-08" db="UniProtKB">
        <authorList>
            <consortium name="Ensembl"/>
        </authorList>
    </citation>
    <scope>IDENTIFICATION</scope>
</reference>
<feature type="compositionally biased region" description="Polar residues" evidence="2">
    <location>
        <begin position="24"/>
        <end position="54"/>
    </location>
</feature>
<reference evidence="3" key="1">
    <citation type="submission" date="2009-12" db="EMBL/GenBank/DDBJ databases">
        <title>The Genome Sequence of Anolis carolinensis (Green Anole Lizard).</title>
        <authorList>
            <consortium name="The Genome Sequencing Platform"/>
            <person name="Di Palma F."/>
            <person name="Alfoldi J."/>
            <person name="Heiman D."/>
            <person name="Young S."/>
            <person name="Grabherr M."/>
            <person name="Johnson J."/>
            <person name="Lander E.S."/>
            <person name="Lindblad-Toh K."/>
        </authorList>
    </citation>
    <scope>NUCLEOTIDE SEQUENCE [LARGE SCALE GENOMIC DNA]</scope>
    <source>
        <strain evidence="3">JBL SC #1</strain>
    </source>
</reference>
<evidence type="ECO:0008006" key="5">
    <source>
        <dbReference type="Google" id="ProtNLM"/>
    </source>
</evidence>
<dbReference type="Pfam" id="PF15316">
    <property type="entry name" value="MDFI"/>
    <property type="match status" value="1"/>
</dbReference>
<dbReference type="InterPro" id="IPR026134">
    <property type="entry name" value="MDFI/MDFIC"/>
</dbReference>
<dbReference type="PANTHER" id="PTHR15304:SF4">
    <property type="entry name" value="MYOD FAMILY INHIBITOR-LIKE"/>
    <property type="match status" value="1"/>
</dbReference>
<evidence type="ECO:0000313" key="4">
    <source>
        <dbReference type="Proteomes" id="UP000001646"/>
    </source>
</evidence>
<dbReference type="GO" id="GO:0005634">
    <property type="term" value="C:nucleus"/>
    <property type="evidence" value="ECO:0000318"/>
    <property type="project" value="GO_Central"/>
</dbReference>
<dbReference type="Ensembl" id="ENSACAT00000040332.1">
    <property type="protein sequence ID" value="ENSACAP00000040098.1"/>
    <property type="gene ID" value="ENSACAG00000045305.1"/>
</dbReference>
<protein>
    <recommendedName>
        <fullName evidence="5">MyoD family inhibitor domain containing</fullName>
    </recommendedName>
</protein>
<dbReference type="GeneTree" id="ENSGT00940000158685"/>
<feature type="region of interest" description="Disordered" evidence="2">
    <location>
        <begin position="24"/>
        <end position="66"/>
    </location>
</feature>
<dbReference type="GO" id="GO:0045892">
    <property type="term" value="P:negative regulation of DNA-templated transcription"/>
    <property type="evidence" value="ECO:0000318"/>
    <property type="project" value="GO_Central"/>
</dbReference>
<accession>A0A803TY08</accession>
<dbReference type="GO" id="GO:0046328">
    <property type="term" value="P:regulation of JNK cascade"/>
    <property type="evidence" value="ECO:0000318"/>
    <property type="project" value="GO_Central"/>
</dbReference>
<evidence type="ECO:0000256" key="1">
    <source>
        <dbReference type="ARBA" id="ARBA00025778"/>
    </source>
</evidence>
<sequence length="290" mass="30143">MLVCDTLKTLHILLCPGSSTQMSAIHSNGPTRTEGTNTISKTDTVPSAKVTPQTELPPPPITSDTSSPFQQGKVPLCHAYYTNGCGVAQPSVRTQQPRCSKTQRIGSTTSVCTTSSKKSCKSTASQIQEVAGDELCATLLLACLFCRFSDLLPLLTGPFCCPSCFPLPACNSRLLGLCSDPQGCCCCCCRPDGPGLELCYQTDRCAHCALACLFCEFLSLCSLALECGGCGGCLEACCAGGRGESGCCCGEAADGGHCPCGLGCGMLQDCCDSSDCLEICLECCSICFPA</sequence>
<dbReference type="PANTHER" id="PTHR15304">
    <property type="entry name" value="MYOD FAMILY INHIBITOR"/>
    <property type="match status" value="1"/>
</dbReference>
<evidence type="ECO:0000256" key="2">
    <source>
        <dbReference type="SAM" id="MobiDB-lite"/>
    </source>
</evidence>
<name>A0A803TY08_ANOCA</name>
<keyword evidence="4" id="KW-1185">Reference proteome</keyword>
<comment type="similarity">
    <text evidence="1">Belongs to the MDFI family.</text>
</comment>
<organism evidence="3 4">
    <name type="scientific">Anolis carolinensis</name>
    <name type="common">Green anole</name>
    <name type="synonym">American chameleon</name>
    <dbReference type="NCBI Taxonomy" id="28377"/>
    <lineage>
        <taxon>Eukaryota</taxon>
        <taxon>Metazoa</taxon>
        <taxon>Chordata</taxon>
        <taxon>Craniata</taxon>
        <taxon>Vertebrata</taxon>
        <taxon>Euteleostomi</taxon>
        <taxon>Lepidosauria</taxon>
        <taxon>Squamata</taxon>
        <taxon>Bifurcata</taxon>
        <taxon>Unidentata</taxon>
        <taxon>Episquamata</taxon>
        <taxon>Toxicofera</taxon>
        <taxon>Iguania</taxon>
        <taxon>Dactyloidae</taxon>
        <taxon>Anolis</taxon>
    </lineage>
</organism>
<reference evidence="3" key="3">
    <citation type="submission" date="2025-09" db="UniProtKB">
        <authorList>
            <consortium name="Ensembl"/>
        </authorList>
    </citation>
    <scope>IDENTIFICATION</scope>
</reference>
<dbReference type="Proteomes" id="UP000001646">
    <property type="component" value="Unplaced"/>
</dbReference>